<reference evidence="1" key="1">
    <citation type="journal article" date="2021" name="mSystems">
        <title>Bacteria and Archaea Synergistically Convert Glycine Betaine to Biogenic Methane in the Formosa Cold Seep of the South China Sea.</title>
        <authorList>
            <person name="Li L."/>
            <person name="Zhang W."/>
            <person name="Zhang S."/>
            <person name="Song L."/>
            <person name="Sun Q."/>
            <person name="Zhang H."/>
            <person name="Xiang H."/>
            <person name="Dong X."/>
        </authorList>
    </citation>
    <scope>NUCLEOTIDE SEQUENCE</scope>
    <source>
        <strain evidence="1">ZWT</strain>
    </source>
</reference>
<sequence>MHCCCCEHRHKFKCRTGCCEDHTHKIKGYTCCSDNVCYHTHILEGCCTSKDDHAHRYCIETSPAIPLPCGGHCHYVDSETNCYYGHVHDVCFEIEDKKTDLC</sequence>
<organism evidence="1 2">
    <name type="scientific">Oceanirhabdus seepicola</name>
    <dbReference type="NCBI Taxonomy" id="2828781"/>
    <lineage>
        <taxon>Bacteria</taxon>
        <taxon>Bacillati</taxon>
        <taxon>Bacillota</taxon>
        <taxon>Clostridia</taxon>
        <taxon>Eubacteriales</taxon>
        <taxon>Clostridiaceae</taxon>
        <taxon>Oceanirhabdus</taxon>
    </lineage>
</organism>
<comment type="caution">
    <text evidence="1">The sequence shown here is derived from an EMBL/GenBank/DDBJ whole genome shotgun (WGS) entry which is preliminary data.</text>
</comment>
<dbReference type="RefSeq" id="WP_250861111.1">
    <property type="nucleotide sequence ID" value="NZ_JAGSOJ010000004.1"/>
</dbReference>
<name>A0A9J6P5V4_9CLOT</name>
<dbReference type="EMBL" id="JAGSOJ010000004">
    <property type="protein sequence ID" value="MCM1991979.1"/>
    <property type="molecule type" value="Genomic_DNA"/>
</dbReference>
<dbReference type="Pfam" id="PF12788">
    <property type="entry name" value="YmaF"/>
    <property type="match status" value="1"/>
</dbReference>
<reference evidence="1" key="2">
    <citation type="submission" date="2021-04" db="EMBL/GenBank/DDBJ databases">
        <authorList>
            <person name="Dong X."/>
        </authorList>
    </citation>
    <scope>NUCLEOTIDE SEQUENCE</scope>
    <source>
        <strain evidence="1">ZWT</strain>
    </source>
</reference>
<gene>
    <name evidence="1" type="ORF">KDK92_19735</name>
</gene>
<evidence type="ECO:0000313" key="2">
    <source>
        <dbReference type="Proteomes" id="UP001056429"/>
    </source>
</evidence>
<protein>
    <submittedName>
        <fullName evidence="1">Uncharacterized protein</fullName>
    </submittedName>
</protein>
<proteinExistence type="predicted"/>
<dbReference type="AlphaFoldDB" id="A0A9J6P5V4"/>
<keyword evidence="2" id="KW-1185">Reference proteome</keyword>
<dbReference type="InterPro" id="IPR024307">
    <property type="entry name" value="YmaF"/>
</dbReference>
<evidence type="ECO:0000313" key="1">
    <source>
        <dbReference type="EMBL" id="MCM1991979.1"/>
    </source>
</evidence>
<dbReference type="Proteomes" id="UP001056429">
    <property type="component" value="Unassembled WGS sequence"/>
</dbReference>
<accession>A0A9J6P5V4</accession>